<proteinExistence type="predicted"/>
<organism evidence="2 3">
    <name type="scientific">Desulfatibacillum alkenivorans DSM 16219</name>
    <dbReference type="NCBI Taxonomy" id="1121393"/>
    <lineage>
        <taxon>Bacteria</taxon>
        <taxon>Pseudomonadati</taxon>
        <taxon>Thermodesulfobacteriota</taxon>
        <taxon>Desulfobacteria</taxon>
        <taxon>Desulfobacterales</taxon>
        <taxon>Desulfatibacillaceae</taxon>
        <taxon>Desulfatibacillum</taxon>
    </lineage>
</organism>
<protein>
    <submittedName>
        <fullName evidence="2">Uncharacterized protein</fullName>
    </submittedName>
</protein>
<evidence type="ECO:0000313" key="3">
    <source>
        <dbReference type="Proteomes" id="UP000183994"/>
    </source>
</evidence>
<feature type="region of interest" description="Disordered" evidence="1">
    <location>
        <begin position="50"/>
        <end position="72"/>
    </location>
</feature>
<dbReference type="OrthoDB" id="7068007at2"/>
<keyword evidence="3" id="KW-1185">Reference proteome</keyword>
<dbReference type="EMBL" id="FQZU01000014">
    <property type="protein sequence ID" value="SHJ90395.1"/>
    <property type="molecule type" value="Genomic_DNA"/>
</dbReference>
<name>A0A1M6N3X7_9BACT</name>
<evidence type="ECO:0000256" key="1">
    <source>
        <dbReference type="SAM" id="MobiDB-lite"/>
    </source>
</evidence>
<sequence>MEIKMNHILLEKAFKYDIPKQNDKLFTGYKYDGVKGYWINIVNGNPLMHEDAGFKPKTKKEDIETGEDRKGE</sequence>
<dbReference type="RefSeq" id="WP_139264727.1">
    <property type="nucleotide sequence ID" value="NZ_FQZU01000014.1"/>
</dbReference>
<gene>
    <name evidence="2" type="ORF">SAMN02745216_02506</name>
</gene>
<evidence type="ECO:0000313" key="2">
    <source>
        <dbReference type="EMBL" id="SHJ90395.1"/>
    </source>
</evidence>
<reference evidence="3" key="1">
    <citation type="submission" date="2016-11" db="EMBL/GenBank/DDBJ databases">
        <authorList>
            <person name="Varghese N."/>
            <person name="Submissions S."/>
        </authorList>
    </citation>
    <scope>NUCLEOTIDE SEQUENCE [LARGE SCALE GENOMIC DNA]</scope>
    <source>
        <strain evidence="3">DSM 16219</strain>
    </source>
</reference>
<dbReference type="STRING" id="1121393.SAMN02745216_02506"/>
<dbReference type="Proteomes" id="UP000183994">
    <property type="component" value="Unassembled WGS sequence"/>
</dbReference>
<dbReference type="AlphaFoldDB" id="A0A1M6N3X7"/>
<accession>A0A1M6N3X7</accession>